<gene>
    <name evidence="1" type="ORF">BSTOLATCC_MIC32815</name>
</gene>
<comment type="caution">
    <text evidence="1">The sequence shown here is derived from an EMBL/GenBank/DDBJ whole genome shotgun (WGS) entry which is preliminary data.</text>
</comment>
<reference evidence="1" key="1">
    <citation type="submission" date="2021-09" db="EMBL/GenBank/DDBJ databases">
        <authorList>
            <consortium name="AG Swart"/>
            <person name="Singh M."/>
            <person name="Singh A."/>
            <person name="Seah K."/>
            <person name="Emmerich C."/>
        </authorList>
    </citation>
    <scope>NUCLEOTIDE SEQUENCE</scope>
    <source>
        <strain evidence="1">ATCC30299</strain>
    </source>
</reference>
<name>A0AAU9JEX5_9CILI</name>
<evidence type="ECO:0000313" key="1">
    <source>
        <dbReference type="EMBL" id="CAG9322909.1"/>
    </source>
</evidence>
<proteinExistence type="predicted"/>
<keyword evidence="2" id="KW-1185">Reference proteome</keyword>
<accession>A0AAU9JEX5</accession>
<sequence length="367" mass="42666">MQSNFDRLPTIPEENEAIELMQVDSNSTQVDPKQLESERASEVVFQLLLTSIEAAFQAFPNITSQTFAGAVSEINKFLSYHHTYDDSEMTDYLCHNVTRLLENFTWSQEVSKWLKLKWSDIVKDIMNNKPSTYYPAIDQLTEAGFSGIRNLYGNLLDSIQKTPLKNCRFSPKLSDWEGFFHQKSQELKQNTKKLKVQLKLNPGVEPPQIKRVTREYYKTVRRPYTEWNTFIHEEEFEVDVQPSCVMVPMIHRICSPFTETKREVVTYYAPAGWEVTRVGANVMDGHFKTANVRRVGFRENRAMAEIEVVFPRLIKDRVWCKVQIEGVMSRKRIQDVQVGEVKSVFVIVDDYGEHELPQGFLEDDTEI</sequence>
<protein>
    <submittedName>
        <fullName evidence="1">Uncharacterized protein</fullName>
    </submittedName>
</protein>
<organism evidence="1 2">
    <name type="scientific">Blepharisma stoltei</name>
    <dbReference type="NCBI Taxonomy" id="1481888"/>
    <lineage>
        <taxon>Eukaryota</taxon>
        <taxon>Sar</taxon>
        <taxon>Alveolata</taxon>
        <taxon>Ciliophora</taxon>
        <taxon>Postciliodesmatophora</taxon>
        <taxon>Heterotrichea</taxon>
        <taxon>Heterotrichida</taxon>
        <taxon>Blepharismidae</taxon>
        <taxon>Blepharisma</taxon>
    </lineage>
</organism>
<dbReference type="Proteomes" id="UP001162131">
    <property type="component" value="Unassembled WGS sequence"/>
</dbReference>
<evidence type="ECO:0000313" key="2">
    <source>
        <dbReference type="Proteomes" id="UP001162131"/>
    </source>
</evidence>
<dbReference type="EMBL" id="CAJZBQ010000033">
    <property type="protein sequence ID" value="CAG9322909.1"/>
    <property type="molecule type" value="Genomic_DNA"/>
</dbReference>
<dbReference type="AlphaFoldDB" id="A0AAU9JEX5"/>